<accession>A0AA38RCR2</accession>
<gene>
    <name evidence="2" type="ORF">NKR23_g9314</name>
</gene>
<name>A0AA38RCR2_9PEZI</name>
<organism evidence="2 3">
    <name type="scientific">Pleurostoma richardsiae</name>
    <dbReference type="NCBI Taxonomy" id="41990"/>
    <lineage>
        <taxon>Eukaryota</taxon>
        <taxon>Fungi</taxon>
        <taxon>Dikarya</taxon>
        <taxon>Ascomycota</taxon>
        <taxon>Pezizomycotina</taxon>
        <taxon>Sordariomycetes</taxon>
        <taxon>Sordariomycetidae</taxon>
        <taxon>Calosphaeriales</taxon>
        <taxon>Pleurostomataceae</taxon>
        <taxon>Pleurostoma</taxon>
    </lineage>
</organism>
<dbReference type="Proteomes" id="UP001174694">
    <property type="component" value="Unassembled WGS sequence"/>
</dbReference>
<proteinExistence type="predicted"/>
<dbReference type="EMBL" id="JANBVO010000036">
    <property type="protein sequence ID" value="KAJ9137117.1"/>
    <property type="molecule type" value="Genomic_DNA"/>
</dbReference>
<dbReference type="Pfam" id="PF05630">
    <property type="entry name" value="NPP1"/>
    <property type="match status" value="1"/>
</dbReference>
<evidence type="ECO:0000256" key="1">
    <source>
        <dbReference type="SAM" id="MobiDB-lite"/>
    </source>
</evidence>
<evidence type="ECO:0000313" key="2">
    <source>
        <dbReference type="EMBL" id="KAJ9137117.1"/>
    </source>
</evidence>
<keyword evidence="3" id="KW-1185">Reference proteome</keyword>
<dbReference type="PIRSF" id="PIRSF029958">
    <property type="entry name" value="Necrosis-inducing_protein"/>
    <property type="match status" value="1"/>
</dbReference>
<evidence type="ECO:0000313" key="3">
    <source>
        <dbReference type="Proteomes" id="UP001174694"/>
    </source>
</evidence>
<protein>
    <submittedName>
        <fullName evidence="2">NPP1-domain-containing protein</fullName>
    </submittedName>
</protein>
<sequence>MPSSVSDASPALARRVADPPSALPQNATEDDLHWQPSLDFDKNGCYNVPAIDADGNVAKGLPHSWVDTASDCRDPSDLDNNNVYSRSRCNRGWCVYMYDYYFEKDVATPYSADTGHTHDWEHIAVWVKDNLAHYVAVSQHGGYSVRRARDVRWDGSHPKVVYHKDGRLTHCFRFARKADDAIENDRGVWFRGDLVSYNGFPAHADMELGIRHLLYSSDFGAGHIAIKDPAFVGNLHRALPGGITTFDTGVDVGSPGIPGVR</sequence>
<dbReference type="InterPro" id="IPR008701">
    <property type="entry name" value="NPP1"/>
</dbReference>
<dbReference type="PANTHER" id="PTHR33657">
    <property type="entry name" value="DOMAIN PROTEIN, PUTATIVE (AFU_ORTHOLOGUE AFUA_5G00600)-RELATED"/>
    <property type="match status" value="1"/>
</dbReference>
<feature type="region of interest" description="Disordered" evidence="1">
    <location>
        <begin position="1"/>
        <end position="30"/>
    </location>
</feature>
<reference evidence="2" key="1">
    <citation type="submission" date="2022-07" db="EMBL/GenBank/DDBJ databases">
        <title>Fungi with potential for degradation of polypropylene.</title>
        <authorList>
            <person name="Gostincar C."/>
        </authorList>
    </citation>
    <scope>NUCLEOTIDE SEQUENCE</scope>
    <source>
        <strain evidence="2">EXF-13308</strain>
    </source>
</reference>
<dbReference type="AlphaFoldDB" id="A0AA38RCR2"/>
<comment type="caution">
    <text evidence="2">The sequence shown here is derived from an EMBL/GenBank/DDBJ whole genome shotgun (WGS) entry which is preliminary data.</text>
</comment>
<dbReference type="PANTHER" id="PTHR33657:SF6">
    <property type="entry name" value="SECRETED PROTEIN"/>
    <property type="match status" value="1"/>
</dbReference>